<dbReference type="EMBL" id="JAUCMV010000002">
    <property type="protein sequence ID" value="KAK0416271.1"/>
    <property type="molecule type" value="Genomic_DNA"/>
</dbReference>
<dbReference type="GO" id="GO:0004672">
    <property type="term" value="F:protein kinase activity"/>
    <property type="evidence" value="ECO:0007669"/>
    <property type="project" value="InterPro"/>
</dbReference>
<dbReference type="InterPro" id="IPR011009">
    <property type="entry name" value="Kinase-like_dom_sf"/>
</dbReference>
<feature type="domain" description="Protein kinase" evidence="3">
    <location>
        <begin position="25"/>
        <end position="293"/>
    </location>
</feature>
<keyword evidence="5" id="KW-1185">Reference proteome</keyword>
<dbReference type="SMART" id="SM00220">
    <property type="entry name" value="S_TKc"/>
    <property type="match status" value="1"/>
</dbReference>
<evidence type="ECO:0000256" key="1">
    <source>
        <dbReference type="PROSITE-ProRule" id="PRU10141"/>
    </source>
</evidence>
<keyword evidence="1" id="KW-0067">ATP-binding</keyword>
<reference evidence="4" key="1">
    <citation type="submission" date="2023-06" db="EMBL/GenBank/DDBJ databases">
        <title>Genomic analysis of the entomopathogenic nematode Steinernema hermaphroditum.</title>
        <authorList>
            <person name="Schwarz E.M."/>
            <person name="Heppert J.K."/>
            <person name="Baniya A."/>
            <person name="Schwartz H.T."/>
            <person name="Tan C.-H."/>
            <person name="Antoshechkin I."/>
            <person name="Sternberg P.W."/>
            <person name="Goodrich-Blair H."/>
            <person name="Dillman A.R."/>
        </authorList>
    </citation>
    <scope>NUCLEOTIDE SEQUENCE</scope>
    <source>
        <strain evidence="4">PS9179</strain>
        <tissue evidence="4">Whole animal</tissue>
    </source>
</reference>
<dbReference type="PANTHER" id="PTHR11909">
    <property type="entry name" value="CASEIN KINASE-RELATED"/>
    <property type="match status" value="1"/>
</dbReference>
<accession>A0AA39I1V7</accession>
<keyword evidence="1" id="KW-0547">Nucleotide-binding</keyword>
<protein>
    <recommendedName>
        <fullName evidence="3">Protein kinase domain-containing protein</fullName>
    </recommendedName>
</protein>
<dbReference type="Pfam" id="PF00069">
    <property type="entry name" value="Pkinase"/>
    <property type="match status" value="1"/>
</dbReference>
<organism evidence="4 5">
    <name type="scientific">Steinernema hermaphroditum</name>
    <dbReference type="NCBI Taxonomy" id="289476"/>
    <lineage>
        <taxon>Eukaryota</taxon>
        <taxon>Metazoa</taxon>
        <taxon>Ecdysozoa</taxon>
        <taxon>Nematoda</taxon>
        <taxon>Chromadorea</taxon>
        <taxon>Rhabditida</taxon>
        <taxon>Tylenchina</taxon>
        <taxon>Panagrolaimomorpha</taxon>
        <taxon>Strongyloidoidea</taxon>
        <taxon>Steinernematidae</taxon>
        <taxon>Steinernema</taxon>
    </lineage>
</organism>
<dbReference type="InterPro" id="IPR000719">
    <property type="entry name" value="Prot_kinase_dom"/>
</dbReference>
<dbReference type="Gene3D" id="1.10.510.10">
    <property type="entry name" value="Transferase(Phosphotransferase) domain 1"/>
    <property type="match status" value="1"/>
</dbReference>
<dbReference type="PROSITE" id="PS00107">
    <property type="entry name" value="PROTEIN_KINASE_ATP"/>
    <property type="match status" value="1"/>
</dbReference>
<feature type="region of interest" description="Disordered" evidence="2">
    <location>
        <begin position="315"/>
        <end position="349"/>
    </location>
</feature>
<evidence type="ECO:0000313" key="4">
    <source>
        <dbReference type="EMBL" id="KAK0416271.1"/>
    </source>
</evidence>
<sequence length="349" mass="40053">MSSEDTSNSKLPIVGENIESKHNSYEIIKMLGKGGFGAVYQVKRQKGAEMLAMKCETFDVKKAVLSMDCKVLRGALIIQSPHFCAVQDRGKIADRFRFLIMKLVGKNLWELRVSRSTQCFTMNTALKAAVQALMSIEDLHRIGFLHRDIKPGNFAIGCPETGENHMIFMLDFGLGRKFIGDNVNKDLRMPRVSAPFRGTTRYASIAALRSMEQSRKDDIEAWLYMIVEWTSGVLPWRKLKGGEKEEVLRRKEEVRDGQQLDNFLRNCPKRQFSTILHYVDSLQYQSIPDYDYVYYCLEHAMKEFRCGSHDPLDWDPENKYRGPMKADRDKRMDAKLDAKLKGDPEASGK</sequence>
<evidence type="ECO:0000313" key="5">
    <source>
        <dbReference type="Proteomes" id="UP001175271"/>
    </source>
</evidence>
<dbReference type="GO" id="GO:0005524">
    <property type="term" value="F:ATP binding"/>
    <property type="evidence" value="ECO:0007669"/>
    <property type="project" value="UniProtKB-UniRule"/>
</dbReference>
<feature type="binding site" evidence="1">
    <location>
        <position position="54"/>
    </location>
    <ligand>
        <name>ATP</name>
        <dbReference type="ChEBI" id="CHEBI:30616"/>
    </ligand>
</feature>
<gene>
    <name evidence="4" type="ORF">QR680_012390</name>
</gene>
<dbReference type="InterPro" id="IPR017441">
    <property type="entry name" value="Protein_kinase_ATP_BS"/>
</dbReference>
<evidence type="ECO:0000256" key="2">
    <source>
        <dbReference type="SAM" id="MobiDB-lite"/>
    </source>
</evidence>
<dbReference type="SUPFAM" id="SSF56112">
    <property type="entry name" value="Protein kinase-like (PK-like)"/>
    <property type="match status" value="1"/>
</dbReference>
<dbReference type="InterPro" id="IPR050235">
    <property type="entry name" value="CK1_Ser-Thr_kinase"/>
</dbReference>
<name>A0AA39I1V7_9BILA</name>
<comment type="caution">
    <text evidence="4">The sequence shown here is derived from an EMBL/GenBank/DDBJ whole genome shotgun (WGS) entry which is preliminary data.</text>
</comment>
<dbReference type="PROSITE" id="PS50011">
    <property type="entry name" value="PROTEIN_KINASE_DOM"/>
    <property type="match status" value="1"/>
</dbReference>
<proteinExistence type="predicted"/>
<dbReference type="Proteomes" id="UP001175271">
    <property type="component" value="Unassembled WGS sequence"/>
</dbReference>
<evidence type="ECO:0000259" key="3">
    <source>
        <dbReference type="PROSITE" id="PS50011"/>
    </source>
</evidence>
<dbReference type="AlphaFoldDB" id="A0AA39I1V7"/>